<dbReference type="CDD" id="cd01647">
    <property type="entry name" value="RT_LTR"/>
    <property type="match status" value="1"/>
</dbReference>
<proteinExistence type="predicted"/>
<evidence type="ECO:0000259" key="2">
    <source>
        <dbReference type="Pfam" id="PF00078"/>
    </source>
</evidence>
<dbReference type="PANTHER" id="PTHR33064:SF37">
    <property type="entry name" value="RIBONUCLEASE H"/>
    <property type="match status" value="1"/>
</dbReference>
<dbReference type="AlphaFoldDB" id="A0A4Y2NWZ8"/>
<dbReference type="Pfam" id="PF00078">
    <property type="entry name" value="RVT_1"/>
    <property type="match status" value="1"/>
</dbReference>
<evidence type="ECO:0000313" key="4">
    <source>
        <dbReference type="EMBL" id="GBN42487.1"/>
    </source>
</evidence>
<evidence type="ECO:0000313" key="5">
    <source>
        <dbReference type="Proteomes" id="UP000499080"/>
    </source>
</evidence>
<name>A0A4Y2NWZ8_ARAVE</name>
<organism evidence="4 5">
    <name type="scientific">Araneus ventricosus</name>
    <name type="common">Orbweaver spider</name>
    <name type="synonym">Epeira ventricosa</name>
    <dbReference type="NCBI Taxonomy" id="182803"/>
    <lineage>
        <taxon>Eukaryota</taxon>
        <taxon>Metazoa</taxon>
        <taxon>Ecdysozoa</taxon>
        <taxon>Arthropoda</taxon>
        <taxon>Chelicerata</taxon>
        <taxon>Arachnida</taxon>
        <taxon>Araneae</taxon>
        <taxon>Araneomorphae</taxon>
        <taxon>Entelegynae</taxon>
        <taxon>Araneoidea</taxon>
        <taxon>Araneidae</taxon>
        <taxon>Araneus</taxon>
    </lineage>
</organism>
<dbReference type="OrthoDB" id="6432730at2759"/>
<dbReference type="GO" id="GO:0003964">
    <property type="term" value="F:RNA-directed DNA polymerase activity"/>
    <property type="evidence" value="ECO:0007669"/>
    <property type="project" value="UniProtKB-EC"/>
</dbReference>
<dbReference type="EC" id="2.7.7.49" evidence="1"/>
<evidence type="ECO:0000259" key="3">
    <source>
        <dbReference type="Pfam" id="PF23055"/>
    </source>
</evidence>
<sequence>MSEKEGKSGKADDDSESLNLPQYGNSFSCSRVAVWVPAFWANNVKLYFAQIEGNFRIAGIVSEQTKFVTLVAALDPQTLSHISDLLYTPPKHNPYTALKNRLLSEFEVSQNKKVRALLEDLDLGDRKPSLLLRQMQELSEGLVDDAFLKILWLNRLPVNIRTILSISSESLSKLAEMAYPNGSHIKTFGSKLLSFDLGLERKLQWPFVIADITKPIIGADFLQQFGLLVDLKKRCLLDPITNLKCMAQTFQRFINEVLYGFDFCFAYIDDILVFSKDKTEHTQHLEQIFKRFVELGIIINESKCEFGKPQVDFLGHTINSEGILPMCTKVKAIQEFPKPETVNQLRSFLGMVNFYHRFIPKIAEILSPLNAYLVGWEKKDKTKIKWNPETDASFDKIKMSLADATLLSHPLTDAKLALATYCSDFDMGGA</sequence>
<gene>
    <name evidence="4" type="primary">pol_3816</name>
    <name evidence="4" type="ORF">AVEN_32447_1</name>
</gene>
<comment type="caution">
    <text evidence="4">The sequence shown here is derived from an EMBL/GenBank/DDBJ whole genome shotgun (WGS) entry which is preliminary data.</text>
</comment>
<keyword evidence="5" id="KW-1185">Reference proteome</keyword>
<protein>
    <recommendedName>
        <fullName evidence="1">RNA-directed DNA polymerase</fullName>
        <ecNumber evidence="1">2.7.7.49</ecNumber>
    </recommendedName>
</protein>
<feature type="domain" description="DUF7041" evidence="3">
    <location>
        <begin position="36"/>
        <end position="119"/>
    </location>
</feature>
<dbReference type="FunFam" id="3.30.70.270:FF:000020">
    <property type="entry name" value="Transposon Tf2-6 polyprotein-like Protein"/>
    <property type="match status" value="1"/>
</dbReference>
<dbReference type="Gene3D" id="3.30.70.270">
    <property type="match status" value="2"/>
</dbReference>
<dbReference type="PANTHER" id="PTHR33064">
    <property type="entry name" value="POL PROTEIN"/>
    <property type="match status" value="1"/>
</dbReference>
<dbReference type="InterPro" id="IPR000477">
    <property type="entry name" value="RT_dom"/>
</dbReference>
<dbReference type="EMBL" id="BGPR01009818">
    <property type="protein sequence ID" value="GBN42487.1"/>
    <property type="molecule type" value="Genomic_DNA"/>
</dbReference>
<dbReference type="Pfam" id="PF23055">
    <property type="entry name" value="DUF7041"/>
    <property type="match status" value="1"/>
</dbReference>
<dbReference type="SUPFAM" id="SSF56672">
    <property type="entry name" value="DNA/RNA polymerases"/>
    <property type="match status" value="1"/>
</dbReference>
<dbReference type="InterPro" id="IPR055469">
    <property type="entry name" value="DUF7041"/>
</dbReference>
<dbReference type="Proteomes" id="UP000499080">
    <property type="component" value="Unassembled WGS sequence"/>
</dbReference>
<reference evidence="4 5" key="1">
    <citation type="journal article" date="2019" name="Sci. Rep.">
        <title>Orb-weaving spider Araneus ventricosus genome elucidates the spidroin gene catalogue.</title>
        <authorList>
            <person name="Kono N."/>
            <person name="Nakamura H."/>
            <person name="Ohtoshi R."/>
            <person name="Moran D.A.P."/>
            <person name="Shinohara A."/>
            <person name="Yoshida Y."/>
            <person name="Fujiwara M."/>
            <person name="Mori M."/>
            <person name="Tomita M."/>
            <person name="Arakawa K."/>
        </authorList>
    </citation>
    <scope>NUCLEOTIDE SEQUENCE [LARGE SCALE GENOMIC DNA]</scope>
</reference>
<dbReference type="InterPro" id="IPR043502">
    <property type="entry name" value="DNA/RNA_pol_sf"/>
</dbReference>
<dbReference type="InterPro" id="IPR043128">
    <property type="entry name" value="Rev_trsase/Diguanyl_cyclase"/>
</dbReference>
<feature type="domain" description="Reverse transcriptase" evidence="2">
    <location>
        <begin position="249"/>
        <end position="318"/>
    </location>
</feature>
<accession>A0A4Y2NWZ8</accession>
<dbReference type="FunFam" id="3.30.70.270:FF:000003">
    <property type="entry name" value="Transposon Ty3-G Gag-Pol polyprotein"/>
    <property type="match status" value="1"/>
</dbReference>
<dbReference type="InterPro" id="IPR051320">
    <property type="entry name" value="Viral_Replic_Matur_Polypro"/>
</dbReference>
<evidence type="ECO:0000256" key="1">
    <source>
        <dbReference type="ARBA" id="ARBA00012493"/>
    </source>
</evidence>